<proteinExistence type="predicted"/>
<accession>X1MKV3</accession>
<dbReference type="EMBL" id="BARV01017028">
    <property type="protein sequence ID" value="GAI32277.1"/>
    <property type="molecule type" value="Genomic_DNA"/>
</dbReference>
<feature type="non-terminal residue" evidence="1">
    <location>
        <position position="1"/>
    </location>
</feature>
<reference evidence="1" key="1">
    <citation type="journal article" date="2014" name="Front. Microbiol.">
        <title>High frequency of phylogenetically diverse reductive dehalogenase-homologous genes in deep subseafloor sedimentary metagenomes.</title>
        <authorList>
            <person name="Kawai M."/>
            <person name="Futagami T."/>
            <person name="Toyoda A."/>
            <person name="Takaki Y."/>
            <person name="Nishi S."/>
            <person name="Hori S."/>
            <person name="Arai W."/>
            <person name="Tsubouchi T."/>
            <person name="Morono Y."/>
            <person name="Uchiyama I."/>
            <person name="Ito T."/>
            <person name="Fujiyama A."/>
            <person name="Inagaki F."/>
            <person name="Takami H."/>
        </authorList>
    </citation>
    <scope>NUCLEOTIDE SEQUENCE</scope>
    <source>
        <strain evidence="1">Expedition CK06-06</strain>
    </source>
</reference>
<dbReference type="AlphaFoldDB" id="X1MKV3"/>
<name>X1MKV3_9ZZZZ</name>
<organism evidence="1">
    <name type="scientific">marine sediment metagenome</name>
    <dbReference type="NCBI Taxonomy" id="412755"/>
    <lineage>
        <taxon>unclassified sequences</taxon>
        <taxon>metagenomes</taxon>
        <taxon>ecological metagenomes</taxon>
    </lineage>
</organism>
<gene>
    <name evidence="1" type="ORF">S06H3_29090</name>
</gene>
<comment type="caution">
    <text evidence="1">The sequence shown here is derived from an EMBL/GenBank/DDBJ whole genome shotgun (WGS) entry which is preliminary data.</text>
</comment>
<sequence>TLFNSLNRAETQENGVSRALPYSVSIMLSSDGMSVLAWKSLFAQLLSVTSEQNRNINLATKELRERVRDGECMVKLQVAAMTWASPDEKGVKELALRKSKLWRTLESWGQPVFIERTGNPMQAFQSNCLALTTKHLGDPAAAPLGDAVAMLPLTRPASPFQEGSTIYRSLDGKILKYQRFSSQQTTWITLIAGKPGSGKSVLMNNNHFESCLMPGLTGLPYIGITDIGISSSGFCDLVRDNLPPRLHHLVVYKRLQNARKDCINPLDTPLGQRYPLPKDREFNKN</sequence>
<evidence type="ECO:0000313" key="1">
    <source>
        <dbReference type="EMBL" id="GAI32277.1"/>
    </source>
</evidence>
<feature type="non-terminal residue" evidence="1">
    <location>
        <position position="285"/>
    </location>
</feature>
<protein>
    <submittedName>
        <fullName evidence="1">Uncharacterized protein</fullName>
    </submittedName>
</protein>